<organism evidence="5 6">
    <name type="scientific">Phocoenobacter uteri</name>
    <dbReference type="NCBI Taxonomy" id="146806"/>
    <lineage>
        <taxon>Bacteria</taxon>
        <taxon>Pseudomonadati</taxon>
        <taxon>Pseudomonadota</taxon>
        <taxon>Gammaproteobacteria</taxon>
        <taxon>Pasteurellales</taxon>
        <taxon>Pasteurellaceae</taxon>
        <taxon>Phocoenobacter</taxon>
    </lineage>
</organism>
<comment type="similarity">
    <text evidence="1 4">Belongs to the frataxin family.</text>
</comment>
<sequence length="102" mass="12087">MDTLKFHQLVEQTWHTIEEQLEEQDCDVDCEMHGAVMTLHFSDDSQIVINKQEAMLELWLASKLGGFHFKYQNDDWFDRDGRSFWEHLEQAVAKHGETVSFQ</sequence>
<dbReference type="GO" id="GO:0008198">
    <property type="term" value="F:ferrous iron binding"/>
    <property type="evidence" value="ECO:0007669"/>
    <property type="project" value="TreeGrafter"/>
</dbReference>
<dbReference type="CDD" id="cd00503">
    <property type="entry name" value="Frataxin"/>
    <property type="match status" value="1"/>
</dbReference>
<dbReference type="Gene3D" id="3.30.920.10">
    <property type="entry name" value="Frataxin/CyaY"/>
    <property type="match status" value="1"/>
</dbReference>
<reference evidence="5 6" key="1">
    <citation type="submission" date="2018-06" db="EMBL/GenBank/DDBJ databases">
        <authorList>
            <consortium name="Pathogen Informatics"/>
            <person name="Doyle S."/>
        </authorList>
    </citation>
    <scope>NUCLEOTIDE SEQUENCE [LARGE SCALE GENOMIC DNA]</scope>
    <source>
        <strain evidence="5 6">NCTC12872</strain>
    </source>
</reference>
<dbReference type="EMBL" id="UGTA01000001">
    <property type="protein sequence ID" value="SUB59043.1"/>
    <property type="molecule type" value="Genomic_DNA"/>
</dbReference>
<name>A0A379C9S2_9PAST</name>
<accession>A0A379C9S2</accession>
<keyword evidence="2 4" id="KW-0479">Metal-binding</keyword>
<dbReference type="InterPro" id="IPR020895">
    <property type="entry name" value="Frataxin_CS"/>
</dbReference>
<dbReference type="NCBIfam" id="TIGR03421">
    <property type="entry name" value="FeS_CyaY"/>
    <property type="match status" value="1"/>
</dbReference>
<dbReference type="PROSITE" id="PS01344">
    <property type="entry name" value="FRATAXIN_1"/>
    <property type="match status" value="1"/>
</dbReference>
<evidence type="ECO:0000313" key="6">
    <source>
        <dbReference type="Proteomes" id="UP000255417"/>
    </source>
</evidence>
<dbReference type="InterPro" id="IPR047584">
    <property type="entry name" value="CyaY"/>
</dbReference>
<evidence type="ECO:0000256" key="2">
    <source>
        <dbReference type="ARBA" id="ARBA00022723"/>
    </source>
</evidence>
<dbReference type="RefSeq" id="WP_115315539.1">
    <property type="nucleotide sequence ID" value="NZ_LWIF01000001.1"/>
</dbReference>
<evidence type="ECO:0000256" key="3">
    <source>
        <dbReference type="ARBA" id="ARBA00023004"/>
    </source>
</evidence>
<dbReference type="PANTHER" id="PTHR16821">
    <property type="entry name" value="FRATAXIN"/>
    <property type="match status" value="1"/>
</dbReference>
<dbReference type="PROSITE" id="PS50810">
    <property type="entry name" value="FRATAXIN_2"/>
    <property type="match status" value="1"/>
</dbReference>
<dbReference type="PANTHER" id="PTHR16821:SF2">
    <property type="entry name" value="FRATAXIN, MITOCHONDRIAL"/>
    <property type="match status" value="1"/>
</dbReference>
<proteinExistence type="inferred from homology"/>
<dbReference type="InterPro" id="IPR036524">
    <property type="entry name" value="Frataxin/CyaY_sf"/>
</dbReference>
<dbReference type="InterPro" id="IPR002908">
    <property type="entry name" value="Frataxin/CyaY"/>
</dbReference>
<evidence type="ECO:0000256" key="1">
    <source>
        <dbReference type="ARBA" id="ARBA00008183"/>
    </source>
</evidence>
<comment type="function">
    <text evidence="4">Involved in iron-sulfur (Fe-S) cluster assembly. May act as a regulator of Fe-S biogenesis.</text>
</comment>
<evidence type="ECO:0000313" key="5">
    <source>
        <dbReference type="EMBL" id="SUB59043.1"/>
    </source>
</evidence>
<dbReference type="OrthoDB" id="285675at2"/>
<keyword evidence="3 4" id="KW-0408">Iron</keyword>
<gene>
    <name evidence="4 5" type="primary">cyaY</name>
    <name evidence="5" type="ORF">NCTC12872_01017</name>
</gene>
<keyword evidence="6" id="KW-1185">Reference proteome</keyword>
<protein>
    <recommendedName>
        <fullName evidence="4">Iron-sulfur cluster assembly protein CyaY</fullName>
    </recommendedName>
</protein>
<dbReference type="GO" id="GO:0008199">
    <property type="term" value="F:ferric iron binding"/>
    <property type="evidence" value="ECO:0007669"/>
    <property type="project" value="InterPro"/>
</dbReference>
<dbReference type="HAMAP" id="MF_00142">
    <property type="entry name" value="CyaY"/>
    <property type="match status" value="1"/>
</dbReference>
<dbReference type="GO" id="GO:0016226">
    <property type="term" value="P:iron-sulfur cluster assembly"/>
    <property type="evidence" value="ECO:0007669"/>
    <property type="project" value="UniProtKB-UniRule"/>
</dbReference>
<dbReference type="SMART" id="SM01219">
    <property type="entry name" value="Frataxin_Cyay"/>
    <property type="match status" value="1"/>
</dbReference>
<dbReference type="AlphaFoldDB" id="A0A379C9S2"/>
<evidence type="ECO:0000256" key="4">
    <source>
        <dbReference type="HAMAP-Rule" id="MF_00142"/>
    </source>
</evidence>
<dbReference type="Proteomes" id="UP000255417">
    <property type="component" value="Unassembled WGS sequence"/>
</dbReference>
<dbReference type="Pfam" id="PF01491">
    <property type="entry name" value="Frataxin_Cyay"/>
    <property type="match status" value="1"/>
</dbReference>
<dbReference type="GO" id="GO:0005829">
    <property type="term" value="C:cytosol"/>
    <property type="evidence" value="ECO:0007669"/>
    <property type="project" value="TreeGrafter"/>
</dbReference>
<dbReference type="SUPFAM" id="SSF55387">
    <property type="entry name" value="Frataxin/Nqo15-like"/>
    <property type="match status" value="1"/>
</dbReference>